<organism evidence="2 3">
    <name type="scientific">Oceanisphaera psychrotolerans</name>
    <dbReference type="NCBI Taxonomy" id="1414654"/>
    <lineage>
        <taxon>Bacteria</taxon>
        <taxon>Pseudomonadati</taxon>
        <taxon>Pseudomonadota</taxon>
        <taxon>Gammaproteobacteria</taxon>
        <taxon>Aeromonadales</taxon>
        <taxon>Aeromonadaceae</taxon>
        <taxon>Oceanisphaera</taxon>
    </lineage>
</organism>
<evidence type="ECO:0000313" key="3">
    <source>
        <dbReference type="Proteomes" id="UP000243073"/>
    </source>
</evidence>
<accession>A0A1J4QGT7</accession>
<feature type="region of interest" description="Disordered" evidence="1">
    <location>
        <begin position="1"/>
        <end position="28"/>
    </location>
</feature>
<dbReference type="Proteomes" id="UP000243073">
    <property type="component" value="Unassembled WGS sequence"/>
</dbReference>
<keyword evidence="3" id="KW-1185">Reference proteome</keyword>
<name>A0A1J4QGT7_9GAMM</name>
<evidence type="ECO:0000313" key="2">
    <source>
        <dbReference type="EMBL" id="OIN09584.1"/>
    </source>
</evidence>
<gene>
    <name evidence="2" type="ORF">BFR47_14535</name>
</gene>
<proteinExistence type="predicted"/>
<comment type="caution">
    <text evidence="2">The sequence shown here is derived from an EMBL/GenBank/DDBJ whole genome shotgun (WGS) entry which is preliminary data.</text>
</comment>
<evidence type="ECO:0000256" key="1">
    <source>
        <dbReference type="SAM" id="MobiDB-lite"/>
    </source>
</evidence>
<dbReference type="EMBL" id="MDKE01000021">
    <property type="protein sequence ID" value="OIN09584.1"/>
    <property type="molecule type" value="Genomic_DNA"/>
</dbReference>
<dbReference type="AlphaFoldDB" id="A0A1J4QGT7"/>
<reference evidence="2 3" key="1">
    <citation type="submission" date="2016-07" db="EMBL/GenBank/DDBJ databases">
        <title>Draft Genome Sequence of Oceanisphaera psychrotolerans, isolated from coastal sediment samples.</title>
        <authorList>
            <person name="Zhuo S."/>
            <person name="Ruan Z."/>
        </authorList>
    </citation>
    <scope>NUCLEOTIDE SEQUENCE [LARGE SCALE GENOMIC DNA]</scope>
    <source>
        <strain evidence="2 3">LAM-WHM-ZC</strain>
    </source>
</reference>
<feature type="compositionally biased region" description="Basic and acidic residues" evidence="1">
    <location>
        <begin position="17"/>
        <end position="28"/>
    </location>
</feature>
<protein>
    <submittedName>
        <fullName evidence="2">Uncharacterized protein</fullName>
    </submittedName>
</protein>
<sequence length="95" mass="10849">MPVIIIGRDQQQGTQPQREHAGDQQISAHRERMCQPAAVIITPFHTKNQFQSTPNRDFIQQPTPGSFGSWFCRQFTVSIEFWSIDANKADYSAIL</sequence>